<dbReference type="AlphaFoldDB" id="A0A8J3JID6"/>
<keyword evidence="2" id="KW-1133">Transmembrane helix</keyword>
<protein>
    <recommendedName>
        <fullName evidence="3">PASTA domain-containing protein</fullName>
    </recommendedName>
</protein>
<dbReference type="CDD" id="cd06577">
    <property type="entry name" value="PASTA_pknB"/>
    <property type="match status" value="2"/>
</dbReference>
<feature type="region of interest" description="Disordered" evidence="1">
    <location>
        <begin position="1"/>
        <end position="21"/>
    </location>
</feature>
<accession>A0A8J3JID6</accession>
<feature type="region of interest" description="Disordered" evidence="1">
    <location>
        <begin position="55"/>
        <end position="96"/>
    </location>
</feature>
<dbReference type="Proteomes" id="UP000601223">
    <property type="component" value="Unassembled WGS sequence"/>
</dbReference>
<dbReference type="InterPro" id="IPR005543">
    <property type="entry name" value="PASTA_dom"/>
</dbReference>
<feature type="domain" description="PASTA" evidence="3">
    <location>
        <begin position="92"/>
        <end position="157"/>
    </location>
</feature>
<evidence type="ECO:0000259" key="3">
    <source>
        <dbReference type="PROSITE" id="PS51178"/>
    </source>
</evidence>
<feature type="compositionally biased region" description="Pro residues" evidence="1">
    <location>
        <begin position="69"/>
        <end position="85"/>
    </location>
</feature>
<dbReference type="RefSeq" id="WP_203745481.1">
    <property type="nucleotide sequence ID" value="NZ_BONF01000012.1"/>
</dbReference>
<feature type="transmembrane region" description="Helical" evidence="2">
    <location>
        <begin position="25"/>
        <end position="47"/>
    </location>
</feature>
<dbReference type="PROSITE" id="PS51178">
    <property type="entry name" value="PASTA"/>
    <property type="match status" value="1"/>
</dbReference>
<evidence type="ECO:0000313" key="4">
    <source>
        <dbReference type="EMBL" id="GIF81203.1"/>
    </source>
</evidence>
<dbReference type="SMART" id="SM00740">
    <property type="entry name" value="PASTA"/>
    <property type="match status" value="2"/>
</dbReference>
<evidence type="ECO:0000313" key="5">
    <source>
        <dbReference type="Proteomes" id="UP000601223"/>
    </source>
</evidence>
<organism evidence="4 5">
    <name type="scientific">Catellatospora bangladeshensis</name>
    <dbReference type="NCBI Taxonomy" id="310355"/>
    <lineage>
        <taxon>Bacteria</taxon>
        <taxon>Bacillati</taxon>
        <taxon>Actinomycetota</taxon>
        <taxon>Actinomycetes</taxon>
        <taxon>Micromonosporales</taxon>
        <taxon>Micromonosporaceae</taxon>
        <taxon>Catellatospora</taxon>
    </lineage>
</organism>
<dbReference type="Pfam" id="PF03793">
    <property type="entry name" value="PASTA"/>
    <property type="match status" value="2"/>
</dbReference>
<keyword evidence="2" id="KW-0472">Membrane</keyword>
<keyword evidence="5" id="KW-1185">Reference proteome</keyword>
<dbReference type="EMBL" id="BONF01000012">
    <property type="protein sequence ID" value="GIF81203.1"/>
    <property type="molecule type" value="Genomic_DNA"/>
</dbReference>
<comment type="caution">
    <text evidence="4">The sequence shown here is derived from an EMBL/GenBank/DDBJ whole genome shotgun (WGS) entry which is preliminary data.</text>
</comment>
<sequence>MTDPWQETAPMTSSQRPRGFSPGTIALLATATVMLAVAGLAIGWYVAGTGAEPQAQASASPSAAAASPSPSPSPSELPSPTPEPSPSATGGGFQAMPDVLTRPFREARLEIMAKFGVSVKVEFDQASTASAESVLSTVPAAGQPVLRGTSVTIVVAGPRVRFPMPDVVGQSCSAAQKKLVEQGLRIGRYLNGRSGTVLAVSVPKDQEVGWNDAVDLTCGVAESPSPAAG</sequence>
<keyword evidence="2" id="KW-0812">Transmembrane</keyword>
<name>A0A8J3JID6_9ACTN</name>
<feature type="compositionally biased region" description="Low complexity" evidence="1">
    <location>
        <begin position="55"/>
        <end position="68"/>
    </location>
</feature>
<proteinExistence type="predicted"/>
<evidence type="ECO:0000256" key="1">
    <source>
        <dbReference type="SAM" id="MobiDB-lite"/>
    </source>
</evidence>
<reference evidence="4 5" key="1">
    <citation type="submission" date="2021-01" db="EMBL/GenBank/DDBJ databases">
        <title>Whole genome shotgun sequence of Catellatospora bangladeshensis NBRC 107357.</title>
        <authorList>
            <person name="Komaki H."/>
            <person name="Tamura T."/>
        </authorList>
    </citation>
    <scope>NUCLEOTIDE SEQUENCE [LARGE SCALE GENOMIC DNA]</scope>
    <source>
        <strain evidence="4 5">NBRC 107357</strain>
    </source>
</reference>
<dbReference type="Gene3D" id="3.30.10.20">
    <property type="match status" value="2"/>
</dbReference>
<gene>
    <name evidence="4" type="ORF">Cba03nite_25520</name>
</gene>
<evidence type="ECO:0000256" key="2">
    <source>
        <dbReference type="SAM" id="Phobius"/>
    </source>
</evidence>